<feature type="domain" description="Exonuclease" evidence="4">
    <location>
        <begin position="51"/>
        <end position="227"/>
    </location>
</feature>
<dbReference type="InterPro" id="IPR036397">
    <property type="entry name" value="RNaseH_sf"/>
</dbReference>
<gene>
    <name evidence="5" type="ORF">FUA23_16195</name>
</gene>
<dbReference type="Pfam" id="PF00929">
    <property type="entry name" value="RNase_T"/>
    <property type="match status" value="1"/>
</dbReference>
<dbReference type="InterPro" id="IPR013520">
    <property type="entry name" value="Ribonucl_H"/>
</dbReference>
<dbReference type="AlphaFoldDB" id="A0A5C7FNN3"/>
<dbReference type="GO" id="GO:0008408">
    <property type="term" value="F:3'-5' exonuclease activity"/>
    <property type="evidence" value="ECO:0007669"/>
    <property type="project" value="TreeGrafter"/>
</dbReference>
<reference evidence="5 6" key="1">
    <citation type="submission" date="2019-08" db="EMBL/GenBank/DDBJ databases">
        <title>Lewinella sp. strain SSH13 Genome sequencing and assembly.</title>
        <authorList>
            <person name="Kim I."/>
        </authorList>
    </citation>
    <scope>NUCLEOTIDE SEQUENCE [LARGE SCALE GENOMIC DNA]</scope>
    <source>
        <strain evidence="5 6">SSH13</strain>
    </source>
</reference>
<sequence length="240" mass="26569">MKKESWLNKIWGYLPGRYTPDRAEWPEWYTSYADASAADRPPGKSLLSSARILVIDAETTGLDYRKDRLISLGGLRLSGSTIYVADHFEAYLPTPTELSAESAVSIHGIVPNSSRYVYDTEAELLRRLLLFLGPQGIIVGHHIGFDVAMINMALGRQGAGPLLNKVVDTGGLAERLQPAGYWTPPEKFSLDNLARRYRIPLSDRHTALGDAYITAVLWLKLTARLSDKLGRELTVEDVAG</sequence>
<accession>A0A5C7FNN3</accession>
<dbReference type="CDD" id="cd06127">
    <property type="entry name" value="DEDDh"/>
    <property type="match status" value="1"/>
</dbReference>
<dbReference type="RefSeq" id="WP_147931810.1">
    <property type="nucleotide sequence ID" value="NZ_VOXD01000027.1"/>
</dbReference>
<evidence type="ECO:0000256" key="1">
    <source>
        <dbReference type="ARBA" id="ARBA00022722"/>
    </source>
</evidence>
<evidence type="ECO:0000256" key="3">
    <source>
        <dbReference type="ARBA" id="ARBA00022839"/>
    </source>
</evidence>
<proteinExistence type="predicted"/>
<organism evidence="5 6">
    <name type="scientific">Neolewinella aurantiaca</name>
    <dbReference type="NCBI Taxonomy" id="2602767"/>
    <lineage>
        <taxon>Bacteria</taxon>
        <taxon>Pseudomonadati</taxon>
        <taxon>Bacteroidota</taxon>
        <taxon>Saprospiria</taxon>
        <taxon>Saprospirales</taxon>
        <taxon>Lewinellaceae</taxon>
        <taxon>Neolewinella</taxon>
    </lineage>
</organism>
<dbReference type="InterPro" id="IPR012337">
    <property type="entry name" value="RNaseH-like_sf"/>
</dbReference>
<dbReference type="SUPFAM" id="SSF53098">
    <property type="entry name" value="Ribonuclease H-like"/>
    <property type="match status" value="1"/>
</dbReference>
<dbReference type="Proteomes" id="UP000321907">
    <property type="component" value="Unassembled WGS sequence"/>
</dbReference>
<evidence type="ECO:0000256" key="2">
    <source>
        <dbReference type="ARBA" id="ARBA00022801"/>
    </source>
</evidence>
<comment type="caution">
    <text evidence="5">The sequence shown here is derived from an EMBL/GenBank/DDBJ whole genome shotgun (WGS) entry which is preliminary data.</text>
</comment>
<dbReference type="SMART" id="SM00479">
    <property type="entry name" value="EXOIII"/>
    <property type="match status" value="1"/>
</dbReference>
<dbReference type="GO" id="GO:0006259">
    <property type="term" value="P:DNA metabolic process"/>
    <property type="evidence" value="ECO:0007669"/>
    <property type="project" value="UniProtKB-ARBA"/>
</dbReference>
<protein>
    <submittedName>
        <fullName evidence="5">3'-5' exonuclease</fullName>
    </submittedName>
</protein>
<dbReference type="OrthoDB" id="9803913at2"/>
<name>A0A5C7FNN3_9BACT</name>
<dbReference type="PANTHER" id="PTHR30231:SF4">
    <property type="entry name" value="PROTEIN NEN2"/>
    <property type="match status" value="1"/>
</dbReference>
<evidence type="ECO:0000313" key="6">
    <source>
        <dbReference type="Proteomes" id="UP000321907"/>
    </source>
</evidence>
<keyword evidence="1" id="KW-0540">Nuclease</keyword>
<keyword evidence="2" id="KW-0378">Hydrolase</keyword>
<evidence type="ECO:0000259" key="4">
    <source>
        <dbReference type="SMART" id="SM00479"/>
    </source>
</evidence>
<dbReference type="GO" id="GO:0003676">
    <property type="term" value="F:nucleic acid binding"/>
    <property type="evidence" value="ECO:0007669"/>
    <property type="project" value="InterPro"/>
</dbReference>
<keyword evidence="6" id="KW-1185">Reference proteome</keyword>
<dbReference type="Gene3D" id="3.30.420.10">
    <property type="entry name" value="Ribonuclease H-like superfamily/Ribonuclease H"/>
    <property type="match status" value="1"/>
</dbReference>
<dbReference type="PANTHER" id="PTHR30231">
    <property type="entry name" value="DNA POLYMERASE III SUBUNIT EPSILON"/>
    <property type="match status" value="1"/>
</dbReference>
<evidence type="ECO:0000313" key="5">
    <source>
        <dbReference type="EMBL" id="TXF88022.1"/>
    </source>
</evidence>
<dbReference type="EMBL" id="VOXD01000027">
    <property type="protein sequence ID" value="TXF88022.1"/>
    <property type="molecule type" value="Genomic_DNA"/>
</dbReference>
<keyword evidence="3 5" id="KW-0269">Exonuclease</keyword>